<proteinExistence type="predicted"/>
<evidence type="ECO:0000256" key="2">
    <source>
        <dbReference type="SAM" id="SignalP"/>
    </source>
</evidence>
<dbReference type="RefSeq" id="WP_303907160.1">
    <property type="nucleotide sequence ID" value="NZ_DYXC01000124.1"/>
</dbReference>
<evidence type="ECO:0000256" key="1">
    <source>
        <dbReference type="SAM" id="MobiDB-lite"/>
    </source>
</evidence>
<comment type="caution">
    <text evidence="3">The sequence shown here is derived from an EMBL/GenBank/DDBJ whole genome shotgun (WGS) entry which is preliminary data.</text>
</comment>
<evidence type="ECO:0000313" key="4">
    <source>
        <dbReference type="Proteomes" id="UP000703315"/>
    </source>
</evidence>
<dbReference type="InterPro" id="IPR009736">
    <property type="entry name" value="DUF1307"/>
</dbReference>
<reference evidence="3" key="2">
    <citation type="submission" date="2021-09" db="EMBL/GenBank/DDBJ databases">
        <authorList>
            <person name="Gilroy R."/>
        </authorList>
    </citation>
    <scope>NUCLEOTIDE SEQUENCE</scope>
    <source>
        <strain evidence="3">ChiHjej13B12-14962</strain>
    </source>
</reference>
<gene>
    <name evidence="3" type="ORF">K8V32_10950</name>
</gene>
<organism evidence="3 4">
    <name type="scientific">Enteractinococcus helveticum</name>
    <dbReference type="NCBI Taxonomy" id="1837282"/>
    <lineage>
        <taxon>Bacteria</taxon>
        <taxon>Bacillati</taxon>
        <taxon>Actinomycetota</taxon>
        <taxon>Actinomycetes</taxon>
        <taxon>Micrococcales</taxon>
        <taxon>Micrococcaceae</taxon>
    </lineage>
</organism>
<dbReference type="Gene3D" id="3.30.1830.10">
    <property type="entry name" value="YehR-like"/>
    <property type="match status" value="1"/>
</dbReference>
<dbReference type="SUPFAM" id="SSF160704">
    <property type="entry name" value="YehR-like"/>
    <property type="match status" value="1"/>
</dbReference>
<feature type="chain" id="PRO_5038978350" evidence="2">
    <location>
        <begin position="28"/>
        <end position="197"/>
    </location>
</feature>
<dbReference type="Pfam" id="PF06998">
    <property type="entry name" value="DUF1307"/>
    <property type="match status" value="1"/>
</dbReference>
<feature type="region of interest" description="Disordered" evidence="1">
    <location>
        <begin position="40"/>
        <end position="71"/>
    </location>
</feature>
<dbReference type="Proteomes" id="UP000703315">
    <property type="component" value="Unassembled WGS sequence"/>
</dbReference>
<dbReference type="EMBL" id="DYXC01000124">
    <property type="protein sequence ID" value="HJF15297.1"/>
    <property type="molecule type" value="Genomic_DNA"/>
</dbReference>
<reference evidence="3" key="1">
    <citation type="journal article" date="2021" name="PeerJ">
        <title>Extensive microbial diversity within the chicken gut microbiome revealed by metagenomics and culture.</title>
        <authorList>
            <person name="Gilroy R."/>
            <person name="Ravi A."/>
            <person name="Getino M."/>
            <person name="Pursley I."/>
            <person name="Horton D.L."/>
            <person name="Alikhan N.F."/>
            <person name="Baker D."/>
            <person name="Gharbi K."/>
            <person name="Hall N."/>
            <person name="Watson M."/>
            <person name="Adriaenssens E.M."/>
            <person name="Foster-Nyarko E."/>
            <person name="Jarju S."/>
            <person name="Secka A."/>
            <person name="Antonio M."/>
            <person name="Oren A."/>
            <person name="Chaudhuri R.R."/>
            <person name="La Ragione R."/>
            <person name="Hildebrand F."/>
            <person name="Pallen M.J."/>
        </authorList>
    </citation>
    <scope>NUCLEOTIDE SEQUENCE</scope>
    <source>
        <strain evidence="3">ChiHjej13B12-14962</strain>
    </source>
</reference>
<dbReference type="AlphaFoldDB" id="A0A921FPX8"/>
<sequence length="197" mass="21223">MIIVPPWKKKFTAMAVLPFAAALTLSACDDATNDASNVHIEPVESPEAPSETSIEPVETTPEPPATDGETTETAFTQNQNGVDMTLTYTAVGDRVVKQTTRNVIDYRAAGIGSKEDAQEIFDPLMEQSAGVEGYDQSIEYGETSAVEEVSIDYRVVDMNALSDIPGFEGSGNMDGADFVSLSESRKLLEQQGFSEVE</sequence>
<dbReference type="PIRSF" id="PIRSF006187">
    <property type="entry name" value="DUF1307"/>
    <property type="match status" value="1"/>
</dbReference>
<accession>A0A921FPX8</accession>
<dbReference type="InterPro" id="IPR036699">
    <property type="entry name" value="YehR-like_sf"/>
</dbReference>
<feature type="signal peptide" evidence="2">
    <location>
        <begin position="1"/>
        <end position="27"/>
    </location>
</feature>
<protein>
    <submittedName>
        <fullName evidence="3">YehR family protein</fullName>
    </submittedName>
</protein>
<name>A0A921FPX8_9MICC</name>
<keyword evidence="2" id="KW-0732">Signal</keyword>
<evidence type="ECO:0000313" key="3">
    <source>
        <dbReference type="EMBL" id="HJF15297.1"/>
    </source>
</evidence>
<feature type="compositionally biased region" description="Low complexity" evidence="1">
    <location>
        <begin position="49"/>
        <end position="60"/>
    </location>
</feature>